<evidence type="ECO:0000313" key="1">
    <source>
        <dbReference type="EMBL" id="PKI41603.1"/>
    </source>
</evidence>
<proteinExistence type="predicted"/>
<evidence type="ECO:0000313" key="2">
    <source>
        <dbReference type="Proteomes" id="UP000233551"/>
    </source>
</evidence>
<accession>A0A2I0ICR1</accession>
<dbReference type="AlphaFoldDB" id="A0A2I0ICR1"/>
<keyword evidence="2" id="KW-1185">Reference proteome</keyword>
<dbReference type="Proteomes" id="UP000233551">
    <property type="component" value="Unassembled WGS sequence"/>
</dbReference>
<protein>
    <submittedName>
        <fullName evidence="1">Uncharacterized protein</fullName>
    </submittedName>
</protein>
<dbReference type="EMBL" id="PGOL01003342">
    <property type="protein sequence ID" value="PKI41603.1"/>
    <property type="molecule type" value="Genomic_DNA"/>
</dbReference>
<sequence length="107" mass="11397">MFGACGVLGLGYQGALARWKEVECGGGREFDGVEEAEDGDVGIDWAGGGVLEVEGGGGAGGGGAVRRREPTVGERALKNLERRRMRGERRWIWSWEEESKASEGGRG</sequence>
<name>A0A2I0ICR1_PUNGR</name>
<comment type="caution">
    <text evidence="1">The sequence shown here is derived from an EMBL/GenBank/DDBJ whole genome shotgun (WGS) entry which is preliminary data.</text>
</comment>
<reference evidence="1 2" key="1">
    <citation type="submission" date="2017-11" db="EMBL/GenBank/DDBJ databases">
        <title>De-novo sequencing of pomegranate (Punica granatum L.) genome.</title>
        <authorList>
            <person name="Akparov Z."/>
            <person name="Amiraslanov A."/>
            <person name="Hajiyeva S."/>
            <person name="Abbasov M."/>
            <person name="Kaur K."/>
            <person name="Hamwieh A."/>
            <person name="Solovyev V."/>
            <person name="Salamov A."/>
            <person name="Braich B."/>
            <person name="Kosarev P."/>
            <person name="Mahmoud A."/>
            <person name="Hajiyev E."/>
            <person name="Babayeva S."/>
            <person name="Izzatullayeva V."/>
            <person name="Mammadov A."/>
            <person name="Mammadov A."/>
            <person name="Sharifova S."/>
            <person name="Ojaghi J."/>
            <person name="Eynullazada K."/>
            <person name="Bayramov B."/>
            <person name="Abdulazimova A."/>
            <person name="Shahmuradov I."/>
        </authorList>
    </citation>
    <scope>NUCLEOTIDE SEQUENCE [LARGE SCALE GENOMIC DNA]</scope>
    <source>
        <strain evidence="2">cv. AG2017</strain>
        <tissue evidence="1">Leaf</tissue>
    </source>
</reference>
<organism evidence="1 2">
    <name type="scientific">Punica granatum</name>
    <name type="common">Pomegranate</name>
    <dbReference type="NCBI Taxonomy" id="22663"/>
    <lineage>
        <taxon>Eukaryota</taxon>
        <taxon>Viridiplantae</taxon>
        <taxon>Streptophyta</taxon>
        <taxon>Embryophyta</taxon>
        <taxon>Tracheophyta</taxon>
        <taxon>Spermatophyta</taxon>
        <taxon>Magnoliopsida</taxon>
        <taxon>eudicotyledons</taxon>
        <taxon>Gunneridae</taxon>
        <taxon>Pentapetalae</taxon>
        <taxon>rosids</taxon>
        <taxon>malvids</taxon>
        <taxon>Myrtales</taxon>
        <taxon>Lythraceae</taxon>
        <taxon>Punica</taxon>
    </lineage>
</organism>
<gene>
    <name evidence="1" type="ORF">CRG98_038003</name>
</gene>